<reference evidence="4" key="2">
    <citation type="submission" date="2023-11" db="UniProtKB">
        <authorList>
            <consortium name="WormBaseParasite"/>
        </authorList>
    </citation>
    <scope>IDENTIFICATION</scope>
</reference>
<feature type="region of interest" description="Disordered" evidence="1">
    <location>
        <begin position="263"/>
        <end position="315"/>
    </location>
</feature>
<dbReference type="Proteomes" id="UP000050792">
    <property type="component" value="Unassembled WGS sequence"/>
</dbReference>
<feature type="domain" description="DUF4604" evidence="2">
    <location>
        <begin position="338"/>
        <end position="497"/>
    </location>
</feature>
<evidence type="ECO:0000256" key="1">
    <source>
        <dbReference type="SAM" id="MobiDB-lite"/>
    </source>
</evidence>
<feature type="compositionally biased region" description="Basic and acidic residues" evidence="1">
    <location>
        <begin position="441"/>
        <end position="455"/>
    </location>
</feature>
<dbReference type="InterPro" id="IPR038511">
    <property type="entry name" value="TAP42/TAP46-like_sf"/>
</dbReference>
<keyword evidence="3" id="KW-1185">Reference proteome</keyword>
<dbReference type="GO" id="GO:0051721">
    <property type="term" value="F:protein phosphatase 2A binding"/>
    <property type="evidence" value="ECO:0007669"/>
    <property type="project" value="TreeGrafter"/>
</dbReference>
<feature type="compositionally biased region" description="Acidic residues" evidence="1">
    <location>
        <begin position="373"/>
        <end position="383"/>
    </location>
</feature>
<feature type="region of interest" description="Disordered" evidence="1">
    <location>
        <begin position="441"/>
        <end position="485"/>
    </location>
</feature>
<protein>
    <recommendedName>
        <fullName evidence="2">DUF4604 domain-containing protein</fullName>
    </recommendedName>
</protein>
<dbReference type="PANTHER" id="PTHR10933:SF9">
    <property type="entry name" value="IMMUNOGLOBULIN-BINDING PROTEIN 1"/>
    <property type="match status" value="1"/>
</dbReference>
<dbReference type="WBParaSite" id="SRDH1_88520.1">
    <property type="protein sequence ID" value="SRDH1_88520.1"/>
    <property type="gene ID" value="SRDH1_88520"/>
</dbReference>
<dbReference type="PANTHER" id="PTHR10933">
    <property type="entry name" value="IMMUNOGLOBULIN-BINDING PROTEIN 1"/>
    <property type="match status" value="1"/>
</dbReference>
<dbReference type="Gene3D" id="1.25.40.540">
    <property type="entry name" value="TAP42-like family"/>
    <property type="match status" value="1"/>
</dbReference>
<proteinExistence type="predicted"/>
<evidence type="ECO:0000313" key="3">
    <source>
        <dbReference type="Proteomes" id="UP000050792"/>
    </source>
</evidence>
<feature type="compositionally biased region" description="Basic and acidic residues" evidence="1">
    <location>
        <begin position="277"/>
        <end position="297"/>
    </location>
</feature>
<dbReference type="GO" id="GO:0035303">
    <property type="term" value="P:regulation of dephosphorylation"/>
    <property type="evidence" value="ECO:0007669"/>
    <property type="project" value="TreeGrafter"/>
</dbReference>
<accession>A0AA85GEA1</accession>
<reference evidence="3" key="1">
    <citation type="submission" date="2022-06" db="EMBL/GenBank/DDBJ databases">
        <authorList>
            <person name="Berger JAMES D."/>
            <person name="Berger JAMES D."/>
        </authorList>
    </citation>
    <scope>NUCLEOTIDE SEQUENCE [LARGE SCALE GENOMIC DNA]</scope>
</reference>
<sequence length="500" mass="57310">MNDRLPDVFAQILKKYSEVADYKGSYTEPKFKDLLRIACQLCENAMSMVNELRLFSKNESLDDLSSTEIRYICLPALLGYFNSQKNDDRSSCISLALSLYKDFFKLCSDYGVLFPDGVSLEKSNRISGQPSMSDLAHDREVKIKRYKSKKALQERLEKLASYVDQPHIDEETKREFNLTLVQKWLCIAQDDIISLQNELDILSKGSSINEDNINVTRSEPLRPFIITRSAAQAAVFGAGYPSLPTMTIEEFYDQQVAAGLLPPPKPIVQSGSGPNVRRIDPSAEEREAEEKKKAKQDELEDADDPDMLSKARSFDDFKDEHRRDIIRNTNEKMSKKPKVQYIQNEEPSFIKEFKQRAGIPTDATIDSKRTELIPDDNDDDDRPDEQPQIVFDPCSDVHELEARAFIKQWQYEHKLGYVEETIVKNNEPGVPSRIMFRSAEERCSDDKIPVKRSDSDILSNNRPLPHQQQKRSARDRSPIDSKRKDTKCSLLSFDLDEDEG</sequence>
<dbReference type="AlphaFoldDB" id="A0AA85GEA1"/>
<name>A0AA85GEA1_9TREM</name>
<evidence type="ECO:0000313" key="4">
    <source>
        <dbReference type="WBParaSite" id="SRDH1_88520.1"/>
    </source>
</evidence>
<organism evidence="3 4">
    <name type="scientific">Schistosoma rodhaini</name>
    <dbReference type="NCBI Taxonomy" id="6188"/>
    <lineage>
        <taxon>Eukaryota</taxon>
        <taxon>Metazoa</taxon>
        <taxon>Spiralia</taxon>
        <taxon>Lophotrochozoa</taxon>
        <taxon>Platyhelminthes</taxon>
        <taxon>Trematoda</taxon>
        <taxon>Digenea</taxon>
        <taxon>Strigeidida</taxon>
        <taxon>Schistosomatoidea</taxon>
        <taxon>Schistosomatidae</taxon>
        <taxon>Schistosoma</taxon>
    </lineage>
</organism>
<dbReference type="GO" id="GO:0005829">
    <property type="term" value="C:cytosol"/>
    <property type="evidence" value="ECO:0007669"/>
    <property type="project" value="TreeGrafter"/>
</dbReference>
<feature type="region of interest" description="Disordered" evidence="1">
    <location>
        <begin position="357"/>
        <end position="391"/>
    </location>
</feature>
<dbReference type="InterPro" id="IPR007304">
    <property type="entry name" value="TAP46-like"/>
</dbReference>
<dbReference type="InterPro" id="IPR027911">
    <property type="entry name" value="DUF4604"/>
</dbReference>
<dbReference type="GO" id="GO:0009966">
    <property type="term" value="P:regulation of signal transduction"/>
    <property type="evidence" value="ECO:0007669"/>
    <property type="project" value="InterPro"/>
</dbReference>
<evidence type="ECO:0000259" key="2">
    <source>
        <dbReference type="Pfam" id="PF15377"/>
    </source>
</evidence>
<feature type="compositionally biased region" description="Basic and acidic residues" evidence="1">
    <location>
        <begin position="472"/>
        <end position="485"/>
    </location>
</feature>
<dbReference type="Pfam" id="PF15377">
    <property type="entry name" value="DUF4604"/>
    <property type="match status" value="1"/>
</dbReference>
<dbReference type="Pfam" id="PF04177">
    <property type="entry name" value="TAP42"/>
    <property type="match status" value="1"/>
</dbReference>